<evidence type="ECO:0000313" key="3">
    <source>
        <dbReference type="Proteomes" id="UP001301958"/>
    </source>
</evidence>
<dbReference type="Proteomes" id="UP001301958">
    <property type="component" value="Unassembled WGS sequence"/>
</dbReference>
<accession>A0AAN7BMN2</accession>
<organism evidence="2 3">
    <name type="scientific">Podospora fimiseda</name>
    <dbReference type="NCBI Taxonomy" id="252190"/>
    <lineage>
        <taxon>Eukaryota</taxon>
        <taxon>Fungi</taxon>
        <taxon>Dikarya</taxon>
        <taxon>Ascomycota</taxon>
        <taxon>Pezizomycotina</taxon>
        <taxon>Sordariomycetes</taxon>
        <taxon>Sordariomycetidae</taxon>
        <taxon>Sordariales</taxon>
        <taxon>Podosporaceae</taxon>
        <taxon>Podospora</taxon>
    </lineage>
</organism>
<comment type="caution">
    <text evidence="2">The sequence shown here is derived from an EMBL/GenBank/DDBJ whole genome shotgun (WGS) entry which is preliminary data.</text>
</comment>
<feature type="coiled-coil region" evidence="1">
    <location>
        <begin position="200"/>
        <end position="234"/>
    </location>
</feature>
<proteinExistence type="predicted"/>
<dbReference type="AlphaFoldDB" id="A0AAN7BMN2"/>
<gene>
    <name evidence="2" type="ORF">QBC38DRAFT_240648</name>
</gene>
<reference evidence="2" key="1">
    <citation type="journal article" date="2023" name="Mol. Phylogenet. Evol.">
        <title>Genome-scale phylogeny and comparative genomics of the fungal order Sordariales.</title>
        <authorList>
            <person name="Hensen N."/>
            <person name="Bonometti L."/>
            <person name="Westerberg I."/>
            <person name="Brannstrom I.O."/>
            <person name="Guillou S."/>
            <person name="Cros-Aarteil S."/>
            <person name="Calhoun S."/>
            <person name="Haridas S."/>
            <person name="Kuo A."/>
            <person name="Mondo S."/>
            <person name="Pangilinan J."/>
            <person name="Riley R."/>
            <person name="LaButti K."/>
            <person name="Andreopoulos B."/>
            <person name="Lipzen A."/>
            <person name="Chen C."/>
            <person name="Yan M."/>
            <person name="Daum C."/>
            <person name="Ng V."/>
            <person name="Clum A."/>
            <person name="Steindorff A."/>
            <person name="Ohm R.A."/>
            <person name="Martin F."/>
            <person name="Silar P."/>
            <person name="Natvig D.O."/>
            <person name="Lalanne C."/>
            <person name="Gautier V."/>
            <person name="Ament-Velasquez S.L."/>
            <person name="Kruys A."/>
            <person name="Hutchinson M.I."/>
            <person name="Powell A.J."/>
            <person name="Barry K."/>
            <person name="Miller A.N."/>
            <person name="Grigoriev I.V."/>
            <person name="Debuchy R."/>
            <person name="Gladieux P."/>
            <person name="Hiltunen Thoren M."/>
            <person name="Johannesson H."/>
        </authorList>
    </citation>
    <scope>NUCLEOTIDE SEQUENCE</scope>
    <source>
        <strain evidence="2">CBS 990.96</strain>
    </source>
</reference>
<evidence type="ECO:0000256" key="1">
    <source>
        <dbReference type="SAM" id="Coils"/>
    </source>
</evidence>
<name>A0AAN7BMN2_9PEZI</name>
<dbReference type="EMBL" id="MU865354">
    <property type="protein sequence ID" value="KAK4226105.1"/>
    <property type="molecule type" value="Genomic_DNA"/>
</dbReference>
<evidence type="ECO:0000313" key="2">
    <source>
        <dbReference type="EMBL" id="KAK4226105.1"/>
    </source>
</evidence>
<keyword evidence="1" id="KW-0175">Coiled coil</keyword>
<reference evidence="2" key="2">
    <citation type="submission" date="2023-05" db="EMBL/GenBank/DDBJ databases">
        <authorList>
            <consortium name="Lawrence Berkeley National Laboratory"/>
            <person name="Steindorff A."/>
            <person name="Hensen N."/>
            <person name="Bonometti L."/>
            <person name="Westerberg I."/>
            <person name="Brannstrom I.O."/>
            <person name="Guillou S."/>
            <person name="Cros-Aarteil S."/>
            <person name="Calhoun S."/>
            <person name="Haridas S."/>
            <person name="Kuo A."/>
            <person name="Mondo S."/>
            <person name="Pangilinan J."/>
            <person name="Riley R."/>
            <person name="Labutti K."/>
            <person name="Andreopoulos B."/>
            <person name="Lipzen A."/>
            <person name="Chen C."/>
            <person name="Yanf M."/>
            <person name="Daum C."/>
            <person name="Ng V."/>
            <person name="Clum A."/>
            <person name="Ohm R."/>
            <person name="Martin F."/>
            <person name="Silar P."/>
            <person name="Natvig D."/>
            <person name="Lalanne C."/>
            <person name="Gautier V."/>
            <person name="Ament-Velasquez S.L."/>
            <person name="Kruys A."/>
            <person name="Hutchinson M.I."/>
            <person name="Powell A.J."/>
            <person name="Barry K."/>
            <person name="Miller A.N."/>
            <person name="Grigoriev I.V."/>
            <person name="Debuchy R."/>
            <person name="Gladieux P."/>
            <person name="Thoren M.H."/>
            <person name="Johannesson H."/>
        </authorList>
    </citation>
    <scope>NUCLEOTIDE SEQUENCE</scope>
    <source>
        <strain evidence="2">CBS 990.96</strain>
    </source>
</reference>
<sequence>MYTEDRDLFVLLHSTSDTASLKLLVSILSSPEDQHANILRSQSASLHSMFSSCHVHDWRLYLREKDSGFYDVNNLAMTPKLSRPGQESFDRVKTLRRMVDSILFTRACCQSHRDVLKTFSALPVTTTLGSTITTHSNLLDTYIEGCNTLTNSINNSIGLVENTLLLHNQLETAKLDTEIRDMTKQMKNSIADNASIMVKVRDLTAQNNTVLERVKHLTEQNGAVMEKVQELTQNSVNDSVVVTLITVLSAFYLPGRFVALSSFSFCVCH</sequence>
<keyword evidence="3" id="KW-1185">Reference proteome</keyword>
<protein>
    <submittedName>
        <fullName evidence="2">Uncharacterized protein</fullName>
    </submittedName>
</protein>